<feature type="transmembrane region" description="Helical" evidence="9">
    <location>
        <begin position="51"/>
        <end position="71"/>
    </location>
</feature>
<evidence type="ECO:0000256" key="4">
    <source>
        <dbReference type="ARBA" id="ARBA00022679"/>
    </source>
</evidence>
<dbReference type="EC" id="2.3.1.269" evidence="9"/>
<comment type="function">
    <text evidence="9">Catalyzes the phospholipid dependent N-acylation of the N-terminal cysteine of apolipoprotein, the last step in lipoprotein maturation.</text>
</comment>
<dbReference type="Pfam" id="PF20154">
    <property type="entry name" value="LNT_N"/>
    <property type="match status" value="1"/>
</dbReference>
<comment type="similarity">
    <text evidence="2 9">Belongs to the CN hydrolase family. Apolipoprotein N-acyltransferase subfamily.</text>
</comment>
<feature type="transmembrane region" description="Helical" evidence="9">
    <location>
        <begin position="498"/>
        <end position="517"/>
    </location>
</feature>
<evidence type="ECO:0000256" key="1">
    <source>
        <dbReference type="ARBA" id="ARBA00004651"/>
    </source>
</evidence>
<dbReference type="InterPro" id="IPR036526">
    <property type="entry name" value="C-N_Hydrolase_sf"/>
</dbReference>
<keyword evidence="5 9" id="KW-0812">Transmembrane</keyword>
<sequence>MQVTQKNLLLSVLGALLLWAAWPISPFTFLLFIAWVPLLTITDSCSSIKKYFGLTYLHMILWNVLTTWWVSNASLEGALSAFFANSLIMCIPWLLYYLTKKWINGALGTLSIIPYWLAFEYIHHNWDLSWPWLTLGNAFATHPQWIQWYEYTGTSGGSLWVLISNVLVYHIIKLYQSEGRTTKYFKYAIIWIALLFIPILFSFFIKNKLTLQHNKYNVVVVQPNIDPYQKFDISTQHDQLKKLITLSEKAIDNNTALIVWPETAIPFQTDERQIRESAFLEPLWEFLKKYPSINLLTGLEGVQTFNTKVSRYTRATFDNQIYYEMYNSAVLLNSQNIQIYHKSKLVPGVEVLPSFLSFMAPLFEKFGGTAGGYARDSATHVFSTLHHLFQITPAICYESIYGDYLAEFNRKNANLICVITNDGWWGDTPGYKQHMNYARLRAIESRKWIARSANTGISCFIDPFGNIIQQLNWDTEGTLKQTVAAYTTETFYTKYGDILSQIASFAAAALLLYTIIWKFKKRN</sequence>
<protein>
    <recommendedName>
        <fullName evidence="9">Apolipoprotein N-acyltransferase</fullName>
        <shortName evidence="9">ALP N-acyltransferase</shortName>
        <ecNumber evidence="9">2.3.1.269</ecNumber>
    </recommendedName>
</protein>
<dbReference type="Proteomes" id="UP001357452">
    <property type="component" value="Unassembled WGS sequence"/>
</dbReference>
<keyword evidence="12" id="KW-1185">Reference proteome</keyword>
<reference evidence="11 12" key="1">
    <citation type="submission" date="2024-01" db="EMBL/GenBank/DDBJ databases">
        <title>Niabella digestum sp. nov., isolated from waste digestion system.</title>
        <authorList>
            <person name="Zhang L."/>
        </authorList>
    </citation>
    <scope>NUCLEOTIDE SEQUENCE [LARGE SCALE GENOMIC DNA]</scope>
    <source>
        <strain evidence="11 12">A18</strain>
    </source>
</reference>
<dbReference type="InterPro" id="IPR003010">
    <property type="entry name" value="C-N_Hydrolase"/>
</dbReference>
<dbReference type="InterPro" id="IPR045378">
    <property type="entry name" value="LNT_N"/>
</dbReference>
<feature type="transmembrane region" description="Helical" evidence="9">
    <location>
        <begin position="151"/>
        <end position="172"/>
    </location>
</feature>
<feature type="transmembrane region" description="Helical" evidence="9">
    <location>
        <begin position="184"/>
        <end position="205"/>
    </location>
</feature>
<evidence type="ECO:0000256" key="5">
    <source>
        <dbReference type="ARBA" id="ARBA00022692"/>
    </source>
</evidence>
<dbReference type="CDD" id="cd07571">
    <property type="entry name" value="ALP_N-acyl_transferase"/>
    <property type="match status" value="1"/>
</dbReference>
<evidence type="ECO:0000256" key="2">
    <source>
        <dbReference type="ARBA" id="ARBA00010065"/>
    </source>
</evidence>
<evidence type="ECO:0000259" key="10">
    <source>
        <dbReference type="PROSITE" id="PS50263"/>
    </source>
</evidence>
<evidence type="ECO:0000256" key="9">
    <source>
        <dbReference type="HAMAP-Rule" id="MF_01148"/>
    </source>
</evidence>
<dbReference type="HAMAP" id="MF_01148">
    <property type="entry name" value="Lnt"/>
    <property type="match status" value="1"/>
</dbReference>
<evidence type="ECO:0000256" key="3">
    <source>
        <dbReference type="ARBA" id="ARBA00022475"/>
    </source>
</evidence>
<gene>
    <name evidence="9 11" type="primary">lnt</name>
    <name evidence="11" type="ORF">V2H41_11120</name>
</gene>
<feature type="transmembrane region" description="Helical" evidence="9">
    <location>
        <begin position="105"/>
        <end position="123"/>
    </location>
</feature>
<feature type="transmembrane region" description="Helical" evidence="9">
    <location>
        <begin position="77"/>
        <end position="98"/>
    </location>
</feature>
<comment type="catalytic activity">
    <reaction evidence="9">
        <text>N-terminal S-1,2-diacyl-sn-glyceryl-L-cysteinyl-[lipoprotein] + a glycerophospholipid = N-acyl-S-1,2-diacyl-sn-glyceryl-L-cysteinyl-[lipoprotein] + a 2-acyl-sn-glycero-3-phospholipid + H(+)</text>
        <dbReference type="Rhea" id="RHEA:48228"/>
        <dbReference type="Rhea" id="RHEA-COMP:14681"/>
        <dbReference type="Rhea" id="RHEA-COMP:14684"/>
        <dbReference type="ChEBI" id="CHEBI:15378"/>
        <dbReference type="ChEBI" id="CHEBI:136912"/>
        <dbReference type="ChEBI" id="CHEBI:140656"/>
        <dbReference type="ChEBI" id="CHEBI:140657"/>
        <dbReference type="ChEBI" id="CHEBI:140660"/>
        <dbReference type="EC" id="2.3.1.269"/>
    </reaction>
</comment>
<name>A0ABU7RII8_9BACT</name>
<evidence type="ECO:0000313" key="12">
    <source>
        <dbReference type="Proteomes" id="UP001357452"/>
    </source>
</evidence>
<dbReference type="EMBL" id="JAZGLY010000006">
    <property type="protein sequence ID" value="MEE6187822.1"/>
    <property type="molecule type" value="Genomic_DNA"/>
</dbReference>
<dbReference type="Pfam" id="PF00795">
    <property type="entry name" value="CN_hydrolase"/>
    <property type="match status" value="1"/>
</dbReference>
<accession>A0ABU7RII8</accession>
<dbReference type="RefSeq" id="WP_330975229.1">
    <property type="nucleotide sequence ID" value="NZ_JAZGLY010000006.1"/>
</dbReference>
<dbReference type="InterPro" id="IPR004563">
    <property type="entry name" value="Apolipo_AcylTrfase"/>
</dbReference>
<dbReference type="PANTHER" id="PTHR38686:SF1">
    <property type="entry name" value="APOLIPOPROTEIN N-ACYLTRANSFERASE"/>
    <property type="match status" value="1"/>
</dbReference>
<comment type="pathway">
    <text evidence="9">Protein modification; lipoprotein biosynthesis (N-acyl transfer).</text>
</comment>
<organism evidence="11 12">
    <name type="scientific">Niabella digestorum</name>
    <dbReference type="NCBI Taxonomy" id="3117701"/>
    <lineage>
        <taxon>Bacteria</taxon>
        <taxon>Pseudomonadati</taxon>
        <taxon>Bacteroidota</taxon>
        <taxon>Chitinophagia</taxon>
        <taxon>Chitinophagales</taxon>
        <taxon>Chitinophagaceae</taxon>
        <taxon>Niabella</taxon>
    </lineage>
</organism>
<comment type="subcellular location">
    <subcellularLocation>
        <location evidence="1 9">Cell membrane</location>
        <topology evidence="1 9">Multi-pass membrane protein</topology>
    </subcellularLocation>
</comment>
<proteinExistence type="inferred from homology"/>
<evidence type="ECO:0000256" key="6">
    <source>
        <dbReference type="ARBA" id="ARBA00022989"/>
    </source>
</evidence>
<dbReference type="SUPFAM" id="SSF56317">
    <property type="entry name" value="Carbon-nitrogen hydrolase"/>
    <property type="match status" value="1"/>
</dbReference>
<dbReference type="PROSITE" id="PS50263">
    <property type="entry name" value="CN_HYDROLASE"/>
    <property type="match status" value="1"/>
</dbReference>
<dbReference type="Gene3D" id="3.60.110.10">
    <property type="entry name" value="Carbon-nitrogen hydrolase"/>
    <property type="match status" value="1"/>
</dbReference>
<evidence type="ECO:0000256" key="8">
    <source>
        <dbReference type="ARBA" id="ARBA00023315"/>
    </source>
</evidence>
<evidence type="ECO:0000313" key="11">
    <source>
        <dbReference type="EMBL" id="MEE6187822.1"/>
    </source>
</evidence>
<feature type="transmembrane region" description="Helical" evidence="9">
    <location>
        <begin position="12"/>
        <end position="39"/>
    </location>
</feature>
<keyword evidence="3 9" id="KW-1003">Cell membrane</keyword>
<feature type="domain" description="CN hydrolase" evidence="10">
    <location>
        <begin position="221"/>
        <end position="485"/>
    </location>
</feature>
<comment type="caution">
    <text evidence="11">The sequence shown here is derived from an EMBL/GenBank/DDBJ whole genome shotgun (WGS) entry which is preliminary data.</text>
</comment>
<keyword evidence="7 9" id="KW-0472">Membrane</keyword>
<evidence type="ECO:0000256" key="7">
    <source>
        <dbReference type="ARBA" id="ARBA00023136"/>
    </source>
</evidence>
<dbReference type="NCBIfam" id="TIGR00546">
    <property type="entry name" value="lnt"/>
    <property type="match status" value="1"/>
</dbReference>
<keyword evidence="6 9" id="KW-1133">Transmembrane helix</keyword>
<keyword evidence="8 9" id="KW-0012">Acyltransferase</keyword>
<dbReference type="PANTHER" id="PTHR38686">
    <property type="entry name" value="APOLIPOPROTEIN N-ACYLTRANSFERASE"/>
    <property type="match status" value="1"/>
</dbReference>
<keyword evidence="4 9" id="KW-0808">Transferase</keyword>